<feature type="compositionally biased region" description="Acidic residues" evidence="1">
    <location>
        <begin position="17"/>
        <end position="26"/>
    </location>
</feature>
<organism evidence="3 4">
    <name type="scientific">Plectus sambesii</name>
    <dbReference type="NCBI Taxonomy" id="2011161"/>
    <lineage>
        <taxon>Eukaryota</taxon>
        <taxon>Metazoa</taxon>
        <taxon>Ecdysozoa</taxon>
        <taxon>Nematoda</taxon>
        <taxon>Chromadorea</taxon>
        <taxon>Plectida</taxon>
        <taxon>Plectina</taxon>
        <taxon>Plectoidea</taxon>
        <taxon>Plectidae</taxon>
        <taxon>Plectus</taxon>
    </lineage>
</organism>
<name>A0A914USC4_9BILA</name>
<accession>A0A914USC4</accession>
<feature type="transmembrane region" description="Helical" evidence="2">
    <location>
        <begin position="86"/>
        <end position="109"/>
    </location>
</feature>
<keyword evidence="2" id="KW-1133">Transmembrane helix</keyword>
<evidence type="ECO:0000256" key="1">
    <source>
        <dbReference type="SAM" id="MobiDB-lite"/>
    </source>
</evidence>
<keyword evidence="2" id="KW-0472">Membrane</keyword>
<dbReference type="WBParaSite" id="PSAMB.scaffold117size76755.g2265.t1">
    <property type="protein sequence ID" value="PSAMB.scaffold117size76755.g2265.t1"/>
    <property type="gene ID" value="PSAMB.scaffold117size76755.g2265"/>
</dbReference>
<dbReference type="AlphaFoldDB" id="A0A914USC4"/>
<evidence type="ECO:0000256" key="2">
    <source>
        <dbReference type="SAM" id="Phobius"/>
    </source>
</evidence>
<reference evidence="4" key="1">
    <citation type="submission" date="2022-11" db="UniProtKB">
        <authorList>
            <consortium name="WormBaseParasite"/>
        </authorList>
    </citation>
    <scope>IDENTIFICATION</scope>
</reference>
<protein>
    <submittedName>
        <fullName evidence="4">Uncharacterized protein</fullName>
    </submittedName>
</protein>
<keyword evidence="3" id="KW-1185">Reference proteome</keyword>
<proteinExistence type="predicted"/>
<dbReference type="Proteomes" id="UP000887566">
    <property type="component" value="Unplaced"/>
</dbReference>
<feature type="compositionally biased region" description="Basic and acidic residues" evidence="1">
    <location>
        <begin position="1"/>
        <end position="16"/>
    </location>
</feature>
<keyword evidence="2" id="KW-0812">Transmembrane</keyword>
<sequence>MIRESPKRTLEEMIVKEEEEEEEEESFSSNSELRDEVGDLLHIGPRLMTAFYDAQMFDTDSLSSFPTGSATTMSEIVATSTRPPTAVLITGLCSIFFLVGLIFVSIGIATKWFTGPF</sequence>
<evidence type="ECO:0000313" key="4">
    <source>
        <dbReference type="WBParaSite" id="PSAMB.scaffold117size76755.g2265.t1"/>
    </source>
</evidence>
<evidence type="ECO:0000313" key="3">
    <source>
        <dbReference type="Proteomes" id="UP000887566"/>
    </source>
</evidence>
<feature type="region of interest" description="Disordered" evidence="1">
    <location>
        <begin position="1"/>
        <end position="33"/>
    </location>
</feature>